<protein>
    <submittedName>
        <fullName evidence="2">GNAT family N-acetyltransferase</fullName>
    </submittedName>
</protein>
<keyword evidence="3" id="KW-1185">Reference proteome</keyword>
<dbReference type="Pfam" id="PF00583">
    <property type="entry name" value="Acetyltransf_1"/>
    <property type="match status" value="1"/>
</dbReference>
<comment type="caution">
    <text evidence="2">The sequence shown here is derived from an EMBL/GenBank/DDBJ whole genome shotgun (WGS) entry which is preliminary data.</text>
</comment>
<dbReference type="InterPro" id="IPR016181">
    <property type="entry name" value="Acyl_CoA_acyltransferase"/>
</dbReference>
<gene>
    <name evidence="2" type="ORF">ABUE30_01905</name>
</gene>
<dbReference type="PROSITE" id="PS51186">
    <property type="entry name" value="GNAT"/>
    <property type="match status" value="1"/>
</dbReference>
<evidence type="ECO:0000259" key="1">
    <source>
        <dbReference type="PROSITE" id="PS51186"/>
    </source>
</evidence>
<proteinExistence type="predicted"/>
<evidence type="ECO:0000313" key="3">
    <source>
        <dbReference type="Proteomes" id="UP001629953"/>
    </source>
</evidence>
<name>A0ABW9G2B4_9GAMM</name>
<accession>A0ABW9G2B4</accession>
<dbReference type="InterPro" id="IPR000182">
    <property type="entry name" value="GNAT_dom"/>
</dbReference>
<feature type="domain" description="N-acetyltransferase" evidence="1">
    <location>
        <begin position="2"/>
        <end position="157"/>
    </location>
</feature>
<evidence type="ECO:0000313" key="2">
    <source>
        <dbReference type="EMBL" id="MFM2483829.1"/>
    </source>
</evidence>
<dbReference type="EMBL" id="JBEQCT010000001">
    <property type="protein sequence ID" value="MFM2483829.1"/>
    <property type="molecule type" value="Genomic_DNA"/>
</dbReference>
<dbReference type="RefSeq" id="WP_408621983.1">
    <property type="nucleotide sequence ID" value="NZ_JBEQCT010000001.1"/>
</dbReference>
<dbReference type="SUPFAM" id="SSF55729">
    <property type="entry name" value="Acyl-CoA N-acyltransferases (Nat)"/>
    <property type="match status" value="1"/>
</dbReference>
<dbReference type="Proteomes" id="UP001629953">
    <property type="component" value="Unassembled WGS sequence"/>
</dbReference>
<organism evidence="2 3">
    <name type="scientific">Celerinatantimonas yamalensis</name>
    <dbReference type="NCBI Taxonomy" id="559956"/>
    <lineage>
        <taxon>Bacteria</taxon>
        <taxon>Pseudomonadati</taxon>
        <taxon>Pseudomonadota</taxon>
        <taxon>Gammaproteobacteria</taxon>
        <taxon>Celerinatantimonadaceae</taxon>
        <taxon>Celerinatantimonas</taxon>
    </lineage>
</organism>
<reference evidence="2 3" key="1">
    <citation type="journal article" date="2013" name="Int. J. Syst. Evol. Microbiol.">
        <title>Celerinatantimonas yamalensis sp. nov., a cold-adapted diazotrophic bacterium from a cold permafrost brine.</title>
        <authorList>
            <person name="Shcherbakova V."/>
            <person name="Chuvilskaya N."/>
            <person name="Rivkina E."/>
            <person name="Demidov N."/>
            <person name="Uchaeva V."/>
            <person name="Suetin S."/>
            <person name="Suzina N."/>
            <person name="Gilichinsky D."/>
        </authorList>
    </citation>
    <scope>NUCLEOTIDE SEQUENCE [LARGE SCALE GENOMIC DNA]</scope>
    <source>
        <strain evidence="2 3">C7</strain>
    </source>
</reference>
<dbReference type="Gene3D" id="3.40.630.30">
    <property type="match status" value="1"/>
</dbReference>
<sequence length="161" mass="18617">MLLLELVNPLDVAELRDLAVNAFMEDRRYRPDDVKDGNPPRLDDIQKHQEWLLLYTYLKCTMNGRLVGSCILKLTDQQGEIIGIHVQQHQMNTGVGSWMINELAQLFPQVSTWTLETPDYATRNHHFYEKNGFTCIQVIPKVLSLGFGFYKYSKSVEVTLK</sequence>